<name>A0AA36IK24_9DINO</name>
<feature type="signal peptide" evidence="1">
    <location>
        <begin position="1"/>
        <end position="15"/>
    </location>
</feature>
<proteinExistence type="predicted"/>
<accession>A0AA36IK24</accession>
<keyword evidence="3" id="KW-1185">Reference proteome</keyword>
<protein>
    <submittedName>
        <fullName evidence="2">Uncharacterized protein</fullName>
    </submittedName>
</protein>
<gene>
    <name evidence="2" type="ORF">EVOR1521_LOCUS14908</name>
</gene>
<organism evidence="2 3">
    <name type="scientific">Effrenium voratum</name>
    <dbReference type="NCBI Taxonomy" id="2562239"/>
    <lineage>
        <taxon>Eukaryota</taxon>
        <taxon>Sar</taxon>
        <taxon>Alveolata</taxon>
        <taxon>Dinophyceae</taxon>
        <taxon>Suessiales</taxon>
        <taxon>Symbiodiniaceae</taxon>
        <taxon>Effrenium</taxon>
    </lineage>
</organism>
<evidence type="ECO:0000313" key="2">
    <source>
        <dbReference type="EMBL" id="CAJ1389247.1"/>
    </source>
</evidence>
<dbReference type="AlphaFoldDB" id="A0AA36IK24"/>
<evidence type="ECO:0000313" key="3">
    <source>
        <dbReference type="Proteomes" id="UP001178507"/>
    </source>
</evidence>
<evidence type="ECO:0000256" key="1">
    <source>
        <dbReference type="SAM" id="SignalP"/>
    </source>
</evidence>
<sequence>MARFVALVLLSYAEAHCLFSNKEKLMSCAPGCLSAGGDMAGCISGCMQSGAPAVSATCSNCLGEGFTCAYDNCAGECYPGRPDFYSANCIGCIQGNRCKTCATAAKGAVSANLTEEIWALAAALNFTRPEAEQAEPAEPALKSGGCYEDQGKLKTCGTQCFSRPNRQQCAAKCLRSHGMSSGCANCFGHKVDCTIKNCLSKCMSNSQSAACKMCVHASCGHCTQAKSSSAVIAAAVEASASAAESNEILP</sequence>
<dbReference type="Proteomes" id="UP001178507">
    <property type="component" value="Unassembled WGS sequence"/>
</dbReference>
<dbReference type="EMBL" id="CAUJNA010001835">
    <property type="protein sequence ID" value="CAJ1389247.1"/>
    <property type="molecule type" value="Genomic_DNA"/>
</dbReference>
<keyword evidence="1" id="KW-0732">Signal</keyword>
<feature type="chain" id="PRO_5041377102" evidence="1">
    <location>
        <begin position="16"/>
        <end position="250"/>
    </location>
</feature>
<reference evidence="2" key="1">
    <citation type="submission" date="2023-08" db="EMBL/GenBank/DDBJ databases">
        <authorList>
            <person name="Chen Y."/>
            <person name="Shah S."/>
            <person name="Dougan E. K."/>
            <person name="Thang M."/>
            <person name="Chan C."/>
        </authorList>
    </citation>
    <scope>NUCLEOTIDE SEQUENCE</scope>
</reference>
<comment type="caution">
    <text evidence="2">The sequence shown here is derived from an EMBL/GenBank/DDBJ whole genome shotgun (WGS) entry which is preliminary data.</text>
</comment>